<comment type="caution">
    <text evidence="2">The sequence shown here is derived from an EMBL/GenBank/DDBJ whole genome shotgun (WGS) entry which is preliminary data.</text>
</comment>
<keyword evidence="1" id="KW-1133">Transmembrane helix</keyword>
<protein>
    <submittedName>
        <fullName evidence="2">Uncharacterized protein</fullName>
    </submittedName>
</protein>
<evidence type="ECO:0000313" key="2">
    <source>
        <dbReference type="EMBL" id="KAG6762924.1"/>
    </source>
</evidence>
<feature type="transmembrane region" description="Helical" evidence="1">
    <location>
        <begin position="89"/>
        <end position="111"/>
    </location>
</feature>
<sequence>MKMGTRSGFWMGSTYLFMEISIPSLISSWLSIPGTTLSLILAIIPSNMLSLQESLGARVTWPSCATKKARSLSTVKKIPQSLGLAGHRISVRMVGLCSLLFLLSVLSINLIHRTWESFSQRRRPGGNFSPSLK</sequence>
<accession>A0A8X8CQN9</accession>
<organism evidence="2 3">
    <name type="scientific">Populus tomentosa</name>
    <name type="common">Chinese white poplar</name>
    <dbReference type="NCBI Taxonomy" id="118781"/>
    <lineage>
        <taxon>Eukaryota</taxon>
        <taxon>Viridiplantae</taxon>
        <taxon>Streptophyta</taxon>
        <taxon>Embryophyta</taxon>
        <taxon>Tracheophyta</taxon>
        <taxon>Spermatophyta</taxon>
        <taxon>Magnoliopsida</taxon>
        <taxon>eudicotyledons</taxon>
        <taxon>Gunneridae</taxon>
        <taxon>Pentapetalae</taxon>
        <taxon>rosids</taxon>
        <taxon>fabids</taxon>
        <taxon>Malpighiales</taxon>
        <taxon>Salicaceae</taxon>
        <taxon>Saliceae</taxon>
        <taxon>Populus</taxon>
    </lineage>
</organism>
<keyword evidence="1" id="KW-0472">Membrane</keyword>
<gene>
    <name evidence="2" type="ORF">POTOM_033451</name>
</gene>
<reference evidence="2" key="1">
    <citation type="journal article" date="2020" name="bioRxiv">
        <title>Hybrid origin of Populus tomentosa Carr. identified through genome sequencing and phylogenomic analysis.</title>
        <authorList>
            <person name="An X."/>
            <person name="Gao K."/>
            <person name="Chen Z."/>
            <person name="Li J."/>
            <person name="Yang X."/>
            <person name="Yang X."/>
            <person name="Zhou J."/>
            <person name="Guo T."/>
            <person name="Zhao T."/>
            <person name="Huang S."/>
            <person name="Miao D."/>
            <person name="Khan W.U."/>
            <person name="Rao P."/>
            <person name="Ye M."/>
            <person name="Lei B."/>
            <person name="Liao W."/>
            <person name="Wang J."/>
            <person name="Ji L."/>
            <person name="Li Y."/>
            <person name="Guo B."/>
            <person name="Mustafa N.S."/>
            <person name="Li S."/>
            <person name="Yun Q."/>
            <person name="Keller S.R."/>
            <person name="Mao J."/>
            <person name="Zhang R."/>
            <person name="Strauss S.H."/>
        </authorList>
    </citation>
    <scope>NUCLEOTIDE SEQUENCE</scope>
    <source>
        <strain evidence="2">GM15</strain>
        <tissue evidence="2">Leaf</tissue>
    </source>
</reference>
<keyword evidence="3" id="KW-1185">Reference proteome</keyword>
<dbReference type="AlphaFoldDB" id="A0A8X8CQN9"/>
<name>A0A8X8CQN9_POPTO</name>
<keyword evidence="1" id="KW-0812">Transmembrane</keyword>
<evidence type="ECO:0000313" key="3">
    <source>
        <dbReference type="Proteomes" id="UP000886885"/>
    </source>
</evidence>
<dbReference type="Proteomes" id="UP000886885">
    <property type="component" value="Chromosome 9A"/>
</dbReference>
<feature type="transmembrane region" description="Helical" evidence="1">
    <location>
        <begin position="20"/>
        <end position="44"/>
    </location>
</feature>
<dbReference type="EMBL" id="JAAWWB010000017">
    <property type="protein sequence ID" value="KAG6762924.1"/>
    <property type="molecule type" value="Genomic_DNA"/>
</dbReference>
<proteinExistence type="predicted"/>
<evidence type="ECO:0000256" key="1">
    <source>
        <dbReference type="SAM" id="Phobius"/>
    </source>
</evidence>